<protein>
    <recommendedName>
        <fullName evidence="2">Antitoxin-like ribbon-helix-helix domain-containing protein</fullName>
    </recommendedName>
</protein>
<reference evidence="3" key="2">
    <citation type="submission" date="2021-08" db="EMBL/GenBank/DDBJ databases">
        <authorList>
            <person name="Tani A."/>
            <person name="Ola A."/>
            <person name="Ogura Y."/>
            <person name="Katsura K."/>
            <person name="Hayashi T."/>
        </authorList>
    </citation>
    <scope>NUCLEOTIDE SEQUENCE</scope>
    <source>
        <strain evidence="3">JCM 32048</strain>
    </source>
</reference>
<reference evidence="3" key="1">
    <citation type="journal article" date="2016" name="Front. Microbiol.">
        <title>Genome Sequence of the Piezophilic, Mesophilic Sulfate-Reducing Bacterium Desulfovibrio indicus J2T.</title>
        <authorList>
            <person name="Cao J."/>
            <person name="Maignien L."/>
            <person name="Shao Z."/>
            <person name="Alain K."/>
            <person name="Jebbar M."/>
        </authorList>
    </citation>
    <scope>NUCLEOTIDE SEQUENCE</scope>
    <source>
        <strain evidence="3">JCM 32048</strain>
    </source>
</reference>
<dbReference type="RefSeq" id="WP_099905746.1">
    <property type="nucleotide sequence ID" value="NZ_BPQJ01000035.1"/>
</dbReference>
<feature type="domain" description="Antitoxin-like ribbon-helix-helix" evidence="2">
    <location>
        <begin position="37"/>
        <end position="82"/>
    </location>
</feature>
<dbReference type="EMBL" id="BPQJ01000035">
    <property type="protein sequence ID" value="GJD65202.1"/>
    <property type="molecule type" value="Genomic_DNA"/>
</dbReference>
<dbReference type="InterPro" id="IPR046765">
    <property type="entry name" value="Antitox_RHH"/>
</dbReference>
<feature type="region of interest" description="Disordered" evidence="1">
    <location>
        <begin position="1"/>
        <end position="30"/>
    </location>
</feature>
<keyword evidence="4" id="KW-1185">Reference proteome</keyword>
<evidence type="ECO:0000313" key="3">
    <source>
        <dbReference type="EMBL" id="GJD65202.1"/>
    </source>
</evidence>
<evidence type="ECO:0000256" key="1">
    <source>
        <dbReference type="SAM" id="MobiDB-lite"/>
    </source>
</evidence>
<gene>
    <name evidence="3" type="ORF">MPEAHAMD_5389</name>
</gene>
<accession>A0AA37HFP9</accession>
<dbReference type="Proteomes" id="UP001055286">
    <property type="component" value="Unassembled WGS sequence"/>
</dbReference>
<proteinExistence type="predicted"/>
<dbReference type="AlphaFoldDB" id="A0AA37HFP9"/>
<evidence type="ECO:0000313" key="4">
    <source>
        <dbReference type="Proteomes" id="UP001055286"/>
    </source>
</evidence>
<comment type="caution">
    <text evidence="3">The sequence shown here is derived from an EMBL/GenBank/DDBJ whole genome shotgun (WGS) entry which is preliminary data.</text>
</comment>
<feature type="compositionally biased region" description="Pro residues" evidence="1">
    <location>
        <begin position="1"/>
        <end position="16"/>
    </location>
</feature>
<dbReference type="Pfam" id="PF20605">
    <property type="entry name" value="Antitox_RHH"/>
    <property type="match status" value="1"/>
</dbReference>
<feature type="region of interest" description="Disordered" evidence="1">
    <location>
        <begin position="82"/>
        <end position="101"/>
    </location>
</feature>
<sequence length="101" mass="11243">MMIDPPPTDADVPDPPEMADVPQVEGDAESLADADDTVFIKLYLSSSDRKRIRHLSIDLEKSLQALGREAWNLLLEKHGLPELEHRTANVPSGGRTRKKQT</sequence>
<organism evidence="3 4">
    <name type="scientific">Methylobacterium frigidaeris</name>
    <dbReference type="NCBI Taxonomy" id="2038277"/>
    <lineage>
        <taxon>Bacteria</taxon>
        <taxon>Pseudomonadati</taxon>
        <taxon>Pseudomonadota</taxon>
        <taxon>Alphaproteobacteria</taxon>
        <taxon>Hyphomicrobiales</taxon>
        <taxon>Methylobacteriaceae</taxon>
        <taxon>Methylobacterium</taxon>
    </lineage>
</organism>
<evidence type="ECO:0000259" key="2">
    <source>
        <dbReference type="Pfam" id="PF20605"/>
    </source>
</evidence>
<name>A0AA37HFP9_9HYPH</name>